<comment type="caution">
    <text evidence="2">The sequence shown here is derived from an EMBL/GenBank/DDBJ whole genome shotgun (WGS) entry which is preliminary data.</text>
</comment>
<organism evidence="2 3">
    <name type="scientific">Kribbella pittospori</name>
    <dbReference type="NCBI Taxonomy" id="722689"/>
    <lineage>
        <taxon>Bacteria</taxon>
        <taxon>Bacillati</taxon>
        <taxon>Actinomycetota</taxon>
        <taxon>Actinomycetes</taxon>
        <taxon>Propionibacteriales</taxon>
        <taxon>Kribbellaceae</taxon>
        <taxon>Kribbella</taxon>
    </lineage>
</organism>
<feature type="transmembrane region" description="Helical" evidence="1">
    <location>
        <begin position="45"/>
        <end position="66"/>
    </location>
</feature>
<name>A0A4R0K7M9_9ACTN</name>
<dbReference type="Proteomes" id="UP000291144">
    <property type="component" value="Unassembled WGS sequence"/>
</dbReference>
<gene>
    <name evidence="2" type="ORF">E0H73_33895</name>
</gene>
<evidence type="ECO:0000313" key="2">
    <source>
        <dbReference type="EMBL" id="TCC56151.1"/>
    </source>
</evidence>
<keyword evidence="1" id="KW-1133">Transmembrane helix</keyword>
<proteinExistence type="predicted"/>
<dbReference type="EMBL" id="SJKB01000013">
    <property type="protein sequence ID" value="TCC56151.1"/>
    <property type="molecule type" value="Genomic_DNA"/>
</dbReference>
<dbReference type="RefSeq" id="WP_131363321.1">
    <property type="nucleotide sequence ID" value="NZ_SJKB01000013.1"/>
</dbReference>
<keyword evidence="1" id="KW-0812">Transmembrane</keyword>
<evidence type="ECO:0000313" key="3">
    <source>
        <dbReference type="Proteomes" id="UP000291144"/>
    </source>
</evidence>
<dbReference type="OrthoDB" id="3828743at2"/>
<keyword evidence="1" id="KW-0472">Membrane</keyword>
<protein>
    <recommendedName>
        <fullName evidence="4">HEPN domain-containing protein</fullName>
    </recommendedName>
</protein>
<evidence type="ECO:0008006" key="4">
    <source>
        <dbReference type="Google" id="ProtNLM"/>
    </source>
</evidence>
<dbReference type="Gene3D" id="1.20.120.330">
    <property type="entry name" value="Nucleotidyltransferases domain 2"/>
    <property type="match status" value="1"/>
</dbReference>
<sequence length="137" mass="14416">MTPPGRTEDCNRAQATVRLSQARAFLEVAELVGCEDDELANDNVVAALAVLAGIAAADAACCATLGRRSRGQDHRQAIQLVAQAGPHGKELSQALRRLLDIKDGAHYGMIYVGAAKARAAIRRAKTLISGAARLLSN</sequence>
<evidence type="ECO:0000256" key="1">
    <source>
        <dbReference type="SAM" id="Phobius"/>
    </source>
</evidence>
<keyword evidence="3" id="KW-1185">Reference proteome</keyword>
<accession>A0A4R0K7M9</accession>
<reference evidence="2 3" key="1">
    <citation type="submission" date="2019-02" db="EMBL/GenBank/DDBJ databases">
        <title>Kribbella capetownensis sp. nov. and Kribbella speibonae sp. nov., isolated from soil.</title>
        <authorList>
            <person name="Curtis S.M."/>
            <person name="Norton I."/>
            <person name="Everest G.J."/>
            <person name="Meyers P.R."/>
        </authorList>
    </citation>
    <scope>NUCLEOTIDE SEQUENCE [LARGE SCALE GENOMIC DNA]</scope>
    <source>
        <strain evidence="2 3">NRRL B-24813</strain>
    </source>
</reference>
<dbReference type="AlphaFoldDB" id="A0A4R0K7M9"/>